<protein>
    <submittedName>
        <fullName evidence="2">Uncharacterized protein</fullName>
    </submittedName>
</protein>
<evidence type="ECO:0000256" key="1">
    <source>
        <dbReference type="SAM" id="MobiDB-lite"/>
    </source>
</evidence>
<dbReference type="EMBL" id="BQNB010015766">
    <property type="protein sequence ID" value="GJT43872.1"/>
    <property type="molecule type" value="Genomic_DNA"/>
</dbReference>
<evidence type="ECO:0000313" key="2">
    <source>
        <dbReference type="EMBL" id="GJT43872.1"/>
    </source>
</evidence>
<feature type="compositionally biased region" description="Basic and acidic residues" evidence="1">
    <location>
        <begin position="181"/>
        <end position="190"/>
    </location>
</feature>
<reference evidence="2" key="2">
    <citation type="submission" date="2022-01" db="EMBL/GenBank/DDBJ databases">
        <authorList>
            <person name="Yamashiro T."/>
            <person name="Shiraishi A."/>
            <person name="Satake H."/>
            <person name="Nakayama K."/>
        </authorList>
    </citation>
    <scope>NUCLEOTIDE SEQUENCE</scope>
</reference>
<feature type="compositionally biased region" description="Pro residues" evidence="1">
    <location>
        <begin position="201"/>
        <end position="212"/>
    </location>
</feature>
<reference evidence="2" key="1">
    <citation type="journal article" date="2022" name="Int. J. Mol. Sci.">
        <title>Draft Genome of Tanacetum Coccineum: Genomic Comparison of Closely Related Tanacetum-Family Plants.</title>
        <authorList>
            <person name="Yamashiro T."/>
            <person name="Shiraishi A."/>
            <person name="Nakayama K."/>
            <person name="Satake H."/>
        </authorList>
    </citation>
    <scope>NUCLEOTIDE SEQUENCE</scope>
</reference>
<dbReference type="Proteomes" id="UP001151760">
    <property type="component" value="Unassembled WGS sequence"/>
</dbReference>
<sequence>MAPLPAADQRHPWLRYQVERYTKGIVHSCEQRLETIWSRPVNHVHGQQCSLSQLGGDYFGSEHLWVRESSGCFSAIAGMSDNRDGSWMFADMLGLASSDVLIRDPVRRLCHMMIAYSICGRDRHLRRHAEGRKSGAKLSGGHFIGHLAMHFGLVSDKGLRGLQAWVAQGPERQHVAATGAHEADEARPAAEESAQEIPAPAQAPPPPPPAPQPQTMSQRIERIKEEMSDLRHDVIGLRGVVESFITEQSRVFTWLISCMTQLMDASGHPYQAFDGTLVGSSRIPYQRRVKPWTGDASTSAAPHADD</sequence>
<feature type="region of interest" description="Disordered" evidence="1">
    <location>
        <begin position="173"/>
        <end position="217"/>
    </location>
</feature>
<organism evidence="2 3">
    <name type="scientific">Tanacetum coccineum</name>
    <dbReference type="NCBI Taxonomy" id="301880"/>
    <lineage>
        <taxon>Eukaryota</taxon>
        <taxon>Viridiplantae</taxon>
        <taxon>Streptophyta</taxon>
        <taxon>Embryophyta</taxon>
        <taxon>Tracheophyta</taxon>
        <taxon>Spermatophyta</taxon>
        <taxon>Magnoliopsida</taxon>
        <taxon>eudicotyledons</taxon>
        <taxon>Gunneridae</taxon>
        <taxon>Pentapetalae</taxon>
        <taxon>asterids</taxon>
        <taxon>campanulids</taxon>
        <taxon>Asterales</taxon>
        <taxon>Asteraceae</taxon>
        <taxon>Asteroideae</taxon>
        <taxon>Anthemideae</taxon>
        <taxon>Anthemidinae</taxon>
        <taxon>Tanacetum</taxon>
    </lineage>
</organism>
<accession>A0ABQ5DXF4</accession>
<evidence type="ECO:0000313" key="3">
    <source>
        <dbReference type="Proteomes" id="UP001151760"/>
    </source>
</evidence>
<gene>
    <name evidence="2" type="ORF">Tco_0952587</name>
</gene>
<name>A0ABQ5DXF4_9ASTR</name>
<feature type="compositionally biased region" description="Low complexity" evidence="1">
    <location>
        <begin position="191"/>
        <end position="200"/>
    </location>
</feature>
<comment type="caution">
    <text evidence="2">The sequence shown here is derived from an EMBL/GenBank/DDBJ whole genome shotgun (WGS) entry which is preliminary data.</text>
</comment>
<proteinExistence type="predicted"/>
<keyword evidence="3" id="KW-1185">Reference proteome</keyword>